<feature type="transmembrane region" description="Helical" evidence="1">
    <location>
        <begin position="37"/>
        <end position="53"/>
    </location>
</feature>
<dbReference type="EMBL" id="VTEQ01000002">
    <property type="protein sequence ID" value="TYS55099.1"/>
    <property type="molecule type" value="Genomic_DNA"/>
</dbReference>
<protein>
    <submittedName>
        <fullName evidence="2">Uncharacterized protein</fullName>
    </submittedName>
</protein>
<keyword evidence="1" id="KW-0812">Transmembrane</keyword>
<gene>
    <name evidence="2" type="ORF">FZC83_09125</name>
</gene>
<keyword evidence="1" id="KW-1133">Transmembrane helix</keyword>
<evidence type="ECO:0000256" key="1">
    <source>
        <dbReference type="SAM" id="Phobius"/>
    </source>
</evidence>
<feature type="transmembrane region" description="Helical" evidence="1">
    <location>
        <begin position="65"/>
        <end position="87"/>
    </location>
</feature>
<keyword evidence="1" id="KW-0472">Membrane</keyword>
<evidence type="ECO:0000313" key="2">
    <source>
        <dbReference type="EMBL" id="TYS55099.1"/>
    </source>
</evidence>
<sequence length="92" mass="10298">MKKRLVTVLSLLLGILHLMLIDRFLHGWQSFTTASGFINWVGSILIGMIMLLFHRTTNALMGNSLSIRLVRSSTLMVMAIGLTAYLIEGITY</sequence>
<evidence type="ECO:0000313" key="3">
    <source>
        <dbReference type="Proteomes" id="UP000322997"/>
    </source>
</evidence>
<organism evidence="2 3">
    <name type="scientific">Rossellomorea marisflavi</name>
    <dbReference type="NCBI Taxonomy" id="189381"/>
    <lineage>
        <taxon>Bacteria</taxon>
        <taxon>Bacillati</taxon>
        <taxon>Bacillota</taxon>
        <taxon>Bacilli</taxon>
        <taxon>Bacillales</taxon>
        <taxon>Bacillaceae</taxon>
        <taxon>Rossellomorea</taxon>
    </lineage>
</organism>
<comment type="caution">
    <text evidence="2">The sequence shown here is derived from an EMBL/GenBank/DDBJ whole genome shotgun (WGS) entry which is preliminary data.</text>
</comment>
<dbReference type="Proteomes" id="UP000322997">
    <property type="component" value="Unassembled WGS sequence"/>
</dbReference>
<accession>A0A5D4RWP1</accession>
<dbReference type="RefSeq" id="WP_079515134.1">
    <property type="nucleotide sequence ID" value="NZ_FVYY01000008.1"/>
</dbReference>
<name>A0A5D4RWP1_9BACI</name>
<proteinExistence type="predicted"/>
<reference evidence="2 3" key="1">
    <citation type="submission" date="2019-08" db="EMBL/GenBank/DDBJ databases">
        <title>Bacillus genomes from the desert of Cuatro Cienegas, Coahuila.</title>
        <authorList>
            <person name="Olmedo-Alvarez G."/>
        </authorList>
    </citation>
    <scope>NUCLEOTIDE SEQUENCE [LARGE SCALE GENOMIC DNA]</scope>
    <source>
        <strain evidence="2 3">CH108_3D</strain>
    </source>
</reference>
<dbReference type="AlphaFoldDB" id="A0A5D4RWP1"/>